<gene>
    <name evidence="6" type="ORF">AGLY_004359</name>
</gene>
<dbReference type="EMBL" id="VYZN01000013">
    <property type="protein sequence ID" value="KAE9541114.1"/>
    <property type="molecule type" value="Genomic_DNA"/>
</dbReference>
<evidence type="ECO:0000256" key="4">
    <source>
        <dbReference type="SAM" id="MobiDB-lite"/>
    </source>
</evidence>
<dbReference type="OrthoDB" id="311712at2759"/>
<evidence type="ECO:0000313" key="6">
    <source>
        <dbReference type="EMBL" id="KAE9541114.1"/>
    </source>
</evidence>
<dbReference type="GO" id="GO:1904263">
    <property type="term" value="P:positive regulation of TORC1 signaling"/>
    <property type="evidence" value="ECO:0007669"/>
    <property type="project" value="TreeGrafter"/>
</dbReference>
<proteinExistence type="predicted"/>
<dbReference type="Pfam" id="PF00400">
    <property type="entry name" value="WD40"/>
    <property type="match status" value="2"/>
</dbReference>
<protein>
    <recommendedName>
        <fullName evidence="5">WDR59/RTC1-like RING zinc finger domain-containing protein</fullName>
    </recommendedName>
</protein>
<accession>A0A6G0TYC7</accession>
<dbReference type="PROSITE" id="PS50294">
    <property type="entry name" value="WD_REPEATS_REGION"/>
    <property type="match status" value="1"/>
</dbReference>
<evidence type="ECO:0000259" key="5">
    <source>
        <dbReference type="Pfam" id="PF17120"/>
    </source>
</evidence>
<feature type="compositionally biased region" description="Polar residues" evidence="4">
    <location>
        <begin position="623"/>
        <end position="634"/>
    </location>
</feature>
<dbReference type="InterPro" id="IPR049566">
    <property type="entry name" value="WDR59_RTC1-like_RING_Znf"/>
</dbReference>
<dbReference type="Gene3D" id="2.130.10.10">
    <property type="entry name" value="YVTN repeat-like/Quinoprotein amine dehydrogenase"/>
    <property type="match status" value="2"/>
</dbReference>
<reference evidence="6 7" key="1">
    <citation type="submission" date="2019-08" db="EMBL/GenBank/DDBJ databases">
        <title>The genome of the soybean aphid Biotype 1, its phylome, world population structure and adaptation to the North American continent.</title>
        <authorList>
            <person name="Giordano R."/>
            <person name="Donthu R.K."/>
            <person name="Hernandez A.G."/>
            <person name="Wright C.L."/>
            <person name="Zimin A.V."/>
        </authorList>
    </citation>
    <scope>NUCLEOTIDE SEQUENCE [LARGE SCALE GENOMIC DNA]</scope>
    <source>
        <tissue evidence="6">Whole aphids</tissue>
    </source>
</reference>
<evidence type="ECO:0000256" key="3">
    <source>
        <dbReference type="PROSITE-ProRule" id="PRU00221"/>
    </source>
</evidence>
<name>A0A6G0TYC7_APHGL</name>
<dbReference type="GO" id="GO:0035591">
    <property type="term" value="F:signaling adaptor activity"/>
    <property type="evidence" value="ECO:0007669"/>
    <property type="project" value="TreeGrafter"/>
</dbReference>
<comment type="caution">
    <text evidence="6">The sequence shown here is derived from an EMBL/GenBank/DDBJ whole genome shotgun (WGS) entry which is preliminary data.</text>
</comment>
<keyword evidence="7" id="KW-1185">Reference proteome</keyword>
<evidence type="ECO:0000313" key="7">
    <source>
        <dbReference type="Proteomes" id="UP000475862"/>
    </source>
</evidence>
<dbReference type="InterPro" id="IPR019775">
    <property type="entry name" value="WD40_repeat_CS"/>
</dbReference>
<dbReference type="PANTHER" id="PTHR46170:SF1">
    <property type="entry name" value="GATOR COMPLEX PROTEIN WDR59"/>
    <property type="match status" value="1"/>
</dbReference>
<dbReference type="InterPro" id="IPR015943">
    <property type="entry name" value="WD40/YVTN_repeat-like_dom_sf"/>
</dbReference>
<dbReference type="SUPFAM" id="SSF50978">
    <property type="entry name" value="WD40 repeat-like"/>
    <property type="match status" value="1"/>
</dbReference>
<dbReference type="GO" id="GO:0035859">
    <property type="term" value="C:Seh1-associated complex"/>
    <property type="evidence" value="ECO:0007669"/>
    <property type="project" value="TreeGrafter"/>
</dbReference>
<sequence>MQITLIWKIRIKFVNYLIPSKAVYNDFVVDNTKMATRWSSDYNAIEIRDFDAHKMAIDYTGSIVLLAGRKKYGIVEIYKSSNILYPRSCKYEIKALEWNPTYHNQHLCALAQSTQLQLLSLKNNVNLATSVRLNTHTRAILDINWHGSDPNTLASSSMDSFVNIWDIRDNTRPALSLSAIIPASRVRWNHLTKHLIATAHGGEVKIWDQRKAKNPIHYITAHLSNIHCLDWSYTNENQLVTCSQDCTVKFFEINDLKKTENVLNTITPVWRAKYTPFGDGILIVLVPPEKRVDNNLILWNLSSINSPVHTFVGHSDMILEFQWMKNNEDKTSEYEFITWSKDQTMRLWHIVSFLQEMPMDYIEKQNDDNLDIDQNAPTSDTSNVSNDALNDIDNVNFENEGQDGSFCMSASEDSYNTEDSEEPIVNLHQEFLSLNVGSEIFIEQKDPDRRILIALVKVNNNSITIHMTFPLDYPVNVEPQFQITKSTYDASMKNKIHKVLYDSAIKQVSKNLTCVQFCLRELVVSLRKSRISFSESQFSEDDKKTYSMYSQSPSHYDRTSTYISSQDSYNILQHKTMGLKFCNNGALLWFNSPPKRKTDFFPSISLQKIDSANHTPLQKLQPYWFSNRNSPTDGSSRSSKSYRKDKLDKPIVSIYDVSSLFPINKDLASKYELDISNVFSTCLKNAWITNGFKRKDLVQTWTLAAYACNTKCNVKKKVTSSIDQINSWRNHPFTIHLIDSLISHYANHSDFQTAALLCCVFNPNPALKNIEQDRTPTPVYTRSNSLSEGFTFSRGQEESTECYEISDKGLLLEDSDSQKNMLYDVYKKIYMDVLDNLGLLDQQTSVKKFLKQQTQKSSVFFYKFIVECLKCNDSVKDGYCVQCQRFSLKCTLCNSTVRGAAHVCLKCGHGGHANHLIQWFSKESLCAVNCGCYCLFETMSILHIKRYDSKED</sequence>
<feature type="repeat" description="WD" evidence="3">
    <location>
        <begin position="133"/>
        <end position="175"/>
    </location>
</feature>
<dbReference type="PROSITE" id="PS50082">
    <property type="entry name" value="WD_REPEATS_2"/>
    <property type="match status" value="1"/>
</dbReference>
<evidence type="ECO:0000256" key="1">
    <source>
        <dbReference type="ARBA" id="ARBA00022574"/>
    </source>
</evidence>
<dbReference type="PROSITE" id="PS00678">
    <property type="entry name" value="WD_REPEATS_1"/>
    <property type="match status" value="1"/>
</dbReference>
<dbReference type="Proteomes" id="UP000475862">
    <property type="component" value="Unassembled WGS sequence"/>
</dbReference>
<dbReference type="InterPro" id="IPR049567">
    <property type="entry name" value="WDR59-like"/>
</dbReference>
<dbReference type="Pfam" id="PF17120">
    <property type="entry name" value="zf-RING_16"/>
    <property type="match status" value="1"/>
</dbReference>
<dbReference type="AlphaFoldDB" id="A0A6G0TYC7"/>
<feature type="domain" description="WDR59/RTC1-like RING zinc finger" evidence="5">
    <location>
        <begin position="889"/>
        <end position="937"/>
    </location>
</feature>
<dbReference type="InterPro" id="IPR001680">
    <property type="entry name" value="WD40_rpt"/>
</dbReference>
<keyword evidence="1 3" id="KW-0853">WD repeat</keyword>
<organism evidence="6 7">
    <name type="scientific">Aphis glycines</name>
    <name type="common">Soybean aphid</name>
    <dbReference type="NCBI Taxonomy" id="307491"/>
    <lineage>
        <taxon>Eukaryota</taxon>
        <taxon>Metazoa</taxon>
        <taxon>Ecdysozoa</taxon>
        <taxon>Arthropoda</taxon>
        <taxon>Hexapoda</taxon>
        <taxon>Insecta</taxon>
        <taxon>Pterygota</taxon>
        <taxon>Neoptera</taxon>
        <taxon>Paraneoptera</taxon>
        <taxon>Hemiptera</taxon>
        <taxon>Sternorrhyncha</taxon>
        <taxon>Aphidomorpha</taxon>
        <taxon>Aphidoidea</taxon>
        <taxon>Aphididae</taxon>
        <taxon>Aphidini</taxon>
        <taxon>Aphis</taxon>
        <taxon>Aphis</taxon>
    </lineage>
</organism>
<dbReference type="PANTHER" id="PTHR46170">
    <property type="entry name" value="GATOR COMPLEX PROTEIN WDR59"/>
    <property type="match status" value="1"/>
</dbReference>
<feature type="region of interest" description="Disordered" evidence="4">
    <location>
        <begin position="623"/>
        <end position="642"/>
    </location>
</feature>
<dbReference type="GO" id="GO:0005774">
    <property type="term" value="C:vacuolar membrane"/>
    <property type="evidence" value="ECO:0007669"/>
    <property type="project" value="TreeGrafter"/>
</dbReference>
<dbReference type="InterPro" id="IPR036322">
    <property type="entry name" value="WD40_repeat_dom_sf"/>
</dbReference>
<dbReference type="GO" id="GO:0034198">
    <property type="term" value="P:cellular response to amino acid starvation"/>
    <property type="evidence" value="ECO:0007669"/>
    <property type="project" value="TreeGrafter"/>
</dbReference>
<evidence type="ECO:0000256" key="2">
    <source>
        <dbReference type="ARBA" id="ARBA00022737"/>
    </source>
</evidence>
<keyword evidence="2" id="KW-0677">Repeat</keyword>
<dbReference type="SMART" id="SM00320">
    <property type="entry name" value="WD40"/>
    <property type="match status" value="4"/>
</dbReference>